<dbReference type="AlphaFoldDB" id="A0A0N5D3V9"/>
<dbReference type="OMA" id="QNYSPHH"/>
<evidence type="ECO:0000256" key="1">
    <source>
        <dbReference type="SAM" id="MobiDB-lite"/>
    </source>
</evidence>
<evidence type="ECO:0000313" key="3">
    <source>
        <dbReference type="Proteomes" id="UP000276776"/>
    </source>
</evidence>
<reference evidence="4" key="1">
    <citation type="submission" date="2017-02" db="UniProtKB">
        <authorList>
            <consortium name="WormBaseParasite"/>
        </authorList>
    </citation>
    <scope>IDENTIFICATION</scope>
</reference>
<dbReference type="Proteomes" id="UP000276776">
    <property type="component" value="Unassembled WGS sequence"/>
</dbReference>
<accession>A0A0N5D3V9</accession>
<keyword evidence="3" id="KW-1185">Reference proteome</keyword>
<reference evidence="2 3" key="2">
    <citation type="submission" date="2018-11" db="EMBL/GenBank/DDBJ databases">
        <authorList>
            <consortium name="Pathogen Informatics"/>
        </authorList>
    </citation>
    <scope>NUCLEOTIDE SEQUENCE [LARGE SCALE GENOMIC DNA]</scope>
</reference>
<evidence type="ECO:0000313" key="4">
    <source>
        <dbReference type="WBParaSite" id="TCLT_0000762901-mRNA-1"/>
    </source>
</evidence>
<protein>
    <submittedName>
        <fullName evidence="4">Ovule protein</fullName>
    </submittedName>
</protein>
<dbReference type="EMBL" id="UYYF01004528">
    <property type="protein sequence ID" value="VDN05093.1"/>
    <property type="molecule type" value="Genomic_DNA"/>
</dbReference>
<dbReference type="OrthoDB" id="5861587at2759"/>
<gene>
    <name evidence="2" type="ORF">TCLT_LOCUS7618</name>
</gene>
<organism evidence="4">
    <name type="scientific">Thelazia callipaeda</name>
    <name type="common">Oriental eyeworm</name>
    <name type="synonym">Parasitic nematode</name>
    <dbReference type="NCBI Taxonomy" id="103827"/>
    <lineage>
        <taxon>Eukaryota</taxon>
        <taxon>Metazoa</taxon>
        <taxon>Ecdysozoa</taxon>
        <taxon>Nematoda</taxon>
        <taxon>Chromadorea</taxon>
        <taxon>Rhabditida</taxon>
        <taxon>Spirurina</taxon>
        <taxon>Spiruromorpha</taxon>
        <taxon>Thelazioidea</taxon>
        <taxon>Thelaziidae</taxon>
        <taxon>Thelazia</taxon>
    </lineage>
</organism>
<feature type="region of interest" description="Disordered" evidence="1">
    <location>
        <begin position="49"/>
        <end position="72"/>
    </location>
</feature>
<sequence length="176" mass="19893">MEMTPEACSTDKAFYDSEVSQCQSSIQQQYPQYLQLPQRCSLSTDYLQEHNLSKQPPPPSTPSSTLSSPKLTFRESLRESLRDIHVPKILSNLRKSASEISLVFEAMRYGSSPIHMRKYGMPSSSGFDDIANGRYSKSTGGNDGTSTFQKRKRNAIVTWHNYSPHHLSKQLRCGKL</sequence>
<feature type="compositionally biased region" description="Low complexity" evidence="1">
    <location>
        <begin position="62"/>
        <end position="71"/>
    </location>
</feature>
<name>A0A0N5D3V9_THECL</name>
<dbReference type="WBParaSite" id="TCLT_0000762901-mRNA-1">
    <property type="protein sequence ID" value="TCLT_0000762901-mRNA-1"/>
    <property type="gene ID" value="TCLT_0000762901"/>
</dbReference>
<proteinExistence type="predicted"/>
<evidence type="ECO:0000313" key="2">
    <source>
        <dbReference type="EMBL" id="VDN05093.1"/>
    </source>
</evidence>